<organism evidence="1">
    <name type="scientific">marine sediment metagenome</name>
    <dbReference type="NCBI Taxonomy" id="412755"/>
    <lineage>
        <taxon>unclassified sequences</taxon>
        <taxon>metagenomes</taxon>
        <taxon>ecological metagenomes</taxon>
    </lineage>
</organism>
<accession>X1M444</accession>
<dbReference type="InterPro" id="IPR046484">
    <property type="entry name" value="DUF6577"/>
</dbReference>
<comment type="caution">
    <text evidence="1">The sequence shown here is derived from an EMBL/GenBank/DDBJ whole genome shotgun (WGS) entry which is preliminary data.</text>
</comment>
<dbReference type="EMBL" id="BARV01001889">
    <property type="protein sequence ID" value="GAI01144.1"/>
    <property type="molecule type" value="Genomic_DNA"/>
</dbReference>
<name>X1M444_9ZZZZ</name>
<dbReference type="AlphaFoldDB" id="X1M444"/>
<sequence>MSEKQGLLLYLRKCIRVLKRNFNSRPFTAGEARRILPGSKSYQYFLLFKLVHAGLLERFGPGVYQITKAREEPRISVYLTDVGQKIKKYLTEEGIYFIITGLDVLIVFAHHLPFRFFHLLYVEKASEEWTQETLERDPHLRCLIDPTRREISISSDMTQGVELIVLRPTRSFYAVENGVATLERALTDLYFEISRKDFIFDLAEWKERL</sequence>
<protein>
    <submittedName>
        <fullName evidence="1">Uncharacterized protein</fullName>
    </submittedName>
</protein>
<reference evidence="1" key="1">
    <citation type="journal article" date="2014" name="Front. Microbiol.">
        <title>High frequency of phylogenetically diverse reductive dehalogenase-homologous genes in deep subseafloor sedimentary metagenomes.</title>
        <authorList>
            <person name="Kawai M."/>
            <person name="Futagami T."/>
            <person name="Toyoda A."/>
            <person name="Takaki Y."/>
            <person name="Nishi S."/>
            <person name="Hori S."/>
            <person name="Arai W."/>
            <person name="Tsubouchi T."/>
            <person name="Morono Y."/>
            <person name="Uchiyama I."/>
            <person name="Ito T."/>
            <person name="Fujiyama A."/>
            <person name="Inagaki F."/>
            <person name="Takami H."/>
        </authorList>
    </citation>
    <scope>NUCLEOTIDE SEQUENCE</scope>
    <source>
        <strain evidence="1">Expedition CK06-06</strain>
    </source>
</reference>
<dbReference type="Pfam" id="PF20217">
    <property type="entry name" value="DUF6577"/>
    <property type="match status" value="1"/>
</dbReference>
<gene>
    <name evidence="1" type="ORF">S06H3_05169</name>
</gene>
<evidence type="ECO:0000313" key="1">
    <source>
        <dbReference type="EMBL" id="GAI01144.1"/>
    </source>
</evidence>
<proteinExistence type="predicted"/>